<dbReference type="InterPro" id="IPR045851">
    <property type="entry name" value="AMP-bd_C_sf"/>
</dbReference>
<proteinExistence type="inferred from homology"/>
<evidence type="ECO:0000256" key="3">
    <source>
        <dbReference type="ARBA" id="ARBA00023140"/>
    </source>
</evidence>
<gene>
    <name evidence="6" type="ORF">RN001_003368</name>
</gene>
<dbReference type="GO" id="GO:0004467">
    <property type="term" value="F:long-chain fatty acid-CoA ligase activity"/>
    <property type="evidence" value="ECO:0007669"/>
    <property type="project" value="TreeGrafter"/>
</dbReference>
<name>A0AAN7PI77_9COLE</name>
<dbReference type="Pfam" id="PF13193">
    <property type="entry name" value="AMP-binding_C"/>
    <property type="match status" value="1"/>
</dbReference>
<dbReference type="GO" id="GO:0005777">
    <property type="term" value="C:peroxisome"/>
    <property type="evidence" value="ECO:0007669"/>
    <property type="project" value="UniProtKB-SubCell"/>
</dbReference>
<reference evidence="7" key="1">
    <citation type="submission" date="2023-01" db="EMBL/GenBank/DDBJ databases">
        <title>Key to firefly adult light organ development and bioluminescence: homeobox transcription factors regulate luciferase expression and transportation to peroxisome.</title>
        <authorList>
            <person name="Fu X."/>
        </authorList>
    </citation>
    <scope>NUCLEOTIDE SEQUENCE [LARGE SCALE GENOMIC DNA]</scope>
</reference>
<protein>
    <recommendedName>
        <fullName evidence="8">4-coumarate--CoA ligase</fullName>
    </recommendedName>
</protein>
<dbReference type="PANTHER" id="PTHR24096:SF422">
    <property type="entry name" value="BCDNA.GH02901"/>
    <property type="match status" value="1"/>
</dbReference>
<keyword evidence="7" id="KW-1185">Reference proteome</keyword>
<keyword evidence="3" id="KW-0576">Peroxisome</keyword>
<evidence type="ECO:0000259" key="4">
    <source>
        <dbReference type="Pfam" id="PF00501"/>
    </source>
</evidence>
<evidence type="ECO:0008006" key="8">
    <source>
        <dbReference type="Google" id="ProtNLM"/>
    </source>
</evidence>
<dbReference type="Gene3D" id="3.30.300.30">
    <property type="match status" value="1"/>
</dbReference>
<dbReference type="Pfam" id="PF00501">
    <property type="entry name" value="AMP-binding"/>
    <property type="match status" value="1"/>
</dbReference>
<dbReference type="InterPro" id="IPR042099">
    <property type="entry name" value="ANL_N_sf"/>
</dbReference>
<dbReference type="PANTHER" id="PTHR24096">
    <property type="entry name" value="LONG-CHAIN-FATTY-ACID--COA LIGASE"/>
    <property type="match status" value="1"/>
</dbReference>
<dbReference type="FunFam" id="3.30.300.30:FF:000007">
    <property type="entry name" value="4-coumarate--CoA ligase 2"/>
    <property type="match status" value="1"/>
</dbReference>
<dbReference type="InterPro" id="IPR020845">
    <property type="entry name" value="AMP-binding_CS"/>
</dbReference>
<dbReference type="Gene3D" id="3.40.50.12780">
    <property type="entry name" value="N-terminal domain of ligase-like"/>
    <property type="match status" value="1"/>
</dbReference>
<dbReference type="GO" id="GO:0046949">
    <property type="term" value="P:fatty-acyl-CoA biosynthetic process"/>
    <property type="evidence" value="ECO:0007669"/>
    <property type="project" value="TreeGrafter"/>
</dbReference>
<dbReference type="InterPro" id="IPR000873">
    <property type="entry name" value="AMP-dep_synth/lig_dom"/>
</dbReference>
<accession>A0AAN7PI77</accession>
<feature type="domain" description="AMP-dependent synthetase/ligase" evidence="4">
    <location>
        <begin position="53"/>
        <end position="429"/>
    </location>
</feature>
<dbReference type="PROSITE" id="PS00455">
    <property type="entry name" value="AMP_BINDING"/>
    <property type="match status" value="1"/>
</dbReference>
<evidence type="ECO:0000256" key="2">
    <source>
        <dbReference type="ARBA" id="ARBA00006432"/>
    </source>
</evidence>
<comment type="caution">
    <text evidence="6">The sequence shown here is derived from an EMBL/GenBank/DDBJ whole genome shotgun (WGS) entry which is preliminary data.</text>
</comment>
<comment type="subcellular location">
    <subcellularLocation>
        <location evidence="1">Peroxisome</location>
    </subcellularLocation>
</comment>
<sequence length="570" mass="63799">MLSVIKKCGKITCYAKKLKNYAALIRRNKSDFLSSSYPTIEIPNVIVPEFVFESFDKYPNKVAVECDFTGKKYTFDEIRLKSRNLNTNLRKKLNLKKGDVIAIILPNVADYPICVFGALQAGLVVTTINPSYKSGEISRQLLDCNAKAIVTLSSLYNTVQEILTDAKISIPILTVKTKISSTTPSGAIDLNEFSQTKQDVSDTVEIHPKDVALLLYSSGTTGLSKGVQHTHQSIVANICQTNTEEFKFYPDRSETYENKVLSILPWFHIYGIVAILFNQLRLLTKLICIQKFTPESFIDMLIKHKPTCLHLVPQLILFITNNPLIKSEFLQPVSTVIYGSAPLSETNINAFLNKINRKINLVNGYGLTETIAVCYTSKTSIAKGYFGTMGLFANTSLKIVSPENCNLSLGVNQKGEILVKGPQVMKCYHNRETETKNAFVDGWYITGDLGYYDEKGFVYITDRLKNIIKVNSFQVAPTELEDIIRGFKDVEDTAVIGIPDEQYGEVPLAFVVPVPNKKLNINDLQKYVSTKVVKYKQLKGGVIVVDSLPKNATGKILRNDLLIMYKNQML</sequence>
<evidence type="ECO:0000256" key="1">
    <source>
        <dbReference type="ARBA" id="ARBA00004275"/>
    </source>
</evidence>
<dbReference type="InterPro" id="IPR025110">
    <property type="entry name" value="AMP-bd_C"/>
</dbReference>
<comment type="similarity">
    <text evidence="2">Belongs to the ATP-dependent AMP-binding enzyme family.</text>
</comment>
<dbReference type="AlphaFoldDB" id="A0AAN7PI77"/>
<evidence type="ECO:0000313" key="7">
    <source>
        <dbReference type="Proteomes" id="UP001353858"/>
    </source>
</evidence>
<dbReference type="Proteomes" id="UP001353858">
    <property type="component" value="Unassembled WGS sequence"/>
</dbReference>
<feature type="domain" description="AMP-binding enzyme C-terminal" evidence="5">
    <location>
        <begin position="479"/>
        <end position="555"/>
    </location>
</feature>
<evidence type="ECO:0000313" key="6">
    <source>
        <dbReference type="EMBL" id="KAK4887097.1"/>
    </source>
</evidence>
<dbReference type="SUPFAM" id="SSF56801">
    <property type="entry name" value="Acetyl-CoA synthetase-like"/>
    <property type="match status" value="1"/>
</dbReference>
<dbReference type="EMBL" id="JARPUR010000001">
    <property type="protein sequence ID" value="KAK4887097.1"/>
    <property type="molecule type" value="Genomic_DNA"/>
</dbReference>
<evidence type="ECO:0000259" key="5">
    <source>
        <dbReference type="Pfam" id="PF13193"/>
    </source>
</evidence>
<organism evidence="6 7">
    <name type="scientific">Aquatica leii</name>
    <dbReference type="NCBI Taxonomy" id="1421715"/>
    <lineage>
        <taxon>Eukaryota</taxon>
        <taxon>Metazoa</taxon>
        <taxon>Ecdysozoa</taxon>
        <taxon>Arthropoda</taxon>
        <taxon>Hexapoda</taxon>
        <taxon>Insecta</taxon>
        <taxon>Pterygota</taxon>
        <taxon>Neoptera</taxon>
        <taxon>Endopterygota</taxon>
        <taxon>Coleoptera</taxon>
        <taxon>Polyphaga</taxon>
        <taxon>Elateriformia</taxon>
        <taxon>Elateroidea</taxon>
        <taxon>Lampyridae</taxon>
        <taxon>Luciolinae</taxon>
        <taxon>Aquatica</taxon>
    </lineage>
</organism>